<comment type="caution">
    <text evidence="2">The sequence shown here is derived from an EMBL/GenBank/DDBJ whole genome shotgun (WGS) entry which is preliminary data.</text>
</comment>
<name>A0ABU3Q0C4_9ACTN</name>
<dbReference type="Pfam" id="PF25591">
    <property type="entry name" value="LRV_2"/>
    <property type="match status" value="1"/>
</dbReference>
<organism evidence="2 3">
    <name type="scientific">Nocardioides imazamoxiresistens</name>
    <dbReference type="NCBI Taxonomy" id="3231893"/>
    <lineage>
        <taxon>Bacteria</taxon>
        <taxon>Bacillati</taxon>
        <taxon>Actinomycetota</taxon>
        <taxon>Actinomycetes</taxon>
        <taxon>Propionibacteriales</taxon>
        <taxon>Nocardioidaceae</taxon>
        <taxon>Nocardioides</taxon>
    </lineage>
</organism>
<dbReference type="InterPro" id="IPR011989">
    <property type="entry name" value="ARM-like"/>
</dbReference>
<keyword evidence="3" id="KW-1185">Reference proteome</keyword>
<dbReference type="EMBL" id="JAVYII010000009">
    <property type="protein sequence ID" value="MDT9594956.1"/>
    <property type="molecule type" value="Genomic_DNA"/>
</dbReference>
<sequence length="144" mass="15276">MSCIGFLSPEHRAALAASRGGSGPPLSSFASPPATGSKVRRVQLLAAHRDRAIRESAALSCHAPVDVLERLTGDAAVSVRACVARNPRAPEWVLRVLADDEDPRVRGWVAANPACHPALRAELAEDEDAEVGAVVGWADRWVGR</sequence>
<evidence type="ECO:0000313" key="2">
    <source>
        <dbReference type="EMBL" id="MDT9594956.1"/>
    </source>
</evidence>
<dbReference type="InterPro" id="IPR016024">
    <property type="entry name" value="ARM-type_fold"/>
</dbReference>
<dbReference type="SUPFAM" id="SSF48371">
    <property type="entry name" value="ARM repeat"/>
    <property type="match status" value="1"/>
</dbReference>
<reference evidence="2 3" key="1">
    <citation type="submission" date="2023-08" db="EMBL/GenBank/DDBJ databases">
        <title>Nocardioides seae sp. nov., a bacterium isolated from a soil.</title>
        <authorList>
            <person name="Wang X."/>
        </authorList>
    </citation>
    <scope>NUCLEOTIDE SEQUENCE [LARGE SCALE GENOMIC DNA]</scope>
    <source>
        <strain evidence="2 3">YZH12</strain>
    </source>
</reference>
<dbReference type="InterPro" id="IPR057893">
    <property type="entry name" value="LRV_2"/>
</dbReference>
<protein>
    <recommendedName>
        <fullName evidence="1">Leucine rich repeat variant domain-containing protein</fullName>
    </recommendedName>
</protein>
<gene>
    <name evidence="2" type="ORF">RDV89_17845</name>
</gene>
<evidence type="ECO:0000313" key="3">
    <source>
        <dbReference type="Proteomes" id="UP001268542"/>
    </source>
</evidence>
<dbReference type="Gene3D" id="1.25.10.10">
    <property type="entry name" value="Leucine-rich Repeat Variant"/>
    <property type="match status" value="1"/>
</dbReference>
<accession>A0ABU3Q0C4</accession>
<dbReference type="RefSeq" id="WP_315735241.1">
    <property type="nucleotide sequence ID" value="NZ_JAVYII010000009.1"/>
</dbReference>
<feature type="domain" description="Leucine rich repeat variant" evidence="1">
    <location>
        <begin position="83"/>
        <end position="134"/>
    </location>
</feature>
<evidence type="ECO:0000259" key="1">
    <source>
        <dbReference type="Pfam" id="PF25591"/>
    </source>
</evidence>
<dbReference type="Proteomes" id="UP001268542">
    <property type="component" value="Unassembled WGS sequence"/>
</dbReference>
<proteinExistence type="predicted"/>